<name>A0A3B0VSI7_9ZZZZ</name>
<dbReference type="EMBL" id="UOEU01001071">
    <property type="protein sequence ID" value="VAW43370.1"/>
    <property type="molecule type" value="Genomic_DNA"/>
</dbReference>
<proteinExistence type="predicted"/>
<organism evidence="1">
    <name type="scientific">hydrothermal vent metagenome</name>
    <dbReference type="NCBI Taxonomy" id="652676"/>
    <lineage>
        <taxon>unclassified sequences</taxon>
        <taxon>metagenomes</taxon>
        <taxon>ecological metagenomes</taxon>
    </lineage>
</organism>
<dbReference type="PROSITE" id="PS51257">
    <property type="entry name" value="PROKAR_LIPOPROTEIN"/>
    <property type="match status" value="1"/>
</dbReference>
<reference evidence="1" key="1">
    <citation type="submission" date="2018-06" db="EMBL/GenBank/DDBJ databases">
        <authorList>
            <person name="Zhirakovskaya E."/>
        </authorList>
    </citation>
    <scope>NUCLEOTIDE SEQUENCE</scope>
</reference>
<dbReference type="AlphaFoldDB" id="A0A3B0VSI7"/>
<gene>
    <name evidence="1" type="ORF">MNBD_CHLOROFLEXI01-3751</name>
</gene>
<accession>A0A3B0VSI7</accession>
<sequence>MHRTWKIWLFAVAGALLLAACQAQAGSESAAGVQEVVESVTAVPNTPVPTEAATIAPTETQETAVETDAEQEASSDAIASPLGQTVNNYTNVSYTQADADLIGKTNRAQFVLTYATW</sequence>
<evidence type="ECO:0000313" key="1">
    <source>
        <dbReference type="EMBL" id="VAW43370.1"/>
    </source>
</evidence>
<protein>
    <submittedName>
        <fullName evidence="1">Uncharacterized protein</fullName>
    </submittedName>
</protein>